<evidence type="ECO:0000256" key="3">
    <source>
        <dbReference type="ARBA" id="ARBA00006739"/>
    </source>
</evidence>
<protein>
    <recommendedName>
        <fullName evidence="11">Cellulose synthase catalytic subunit [UDP-forming]</fullName>
        <ecNumber evidence="11">2.4.1.12</ecNumber>
    </recommendedName>
</protein>
<dbReference type="CDD" id="cd06421">
    <property type="entry name" value="CESA_CelA_like"/>
    <property type="match status" value="1"/>
</dbReference>
<dbReference type="NCBIfam" id="TIGR03030">
    <property type="entry name" value="CelA"/>
    <property type="match status" value="1"/>
</dbReference>
<dbReference type="OrthoDB" id="9806824at2"/>
<dbReference type="SUPFAM" id="SSF141371">
    <property type="entry name" value="PilZ domain-like"/>
    <property type="match status" value="1"/>
</dbReference>
<evidence type="ECO:0000256" key="1">
    <source>
        <dbReference type="ARBA" id="ARBA00004127"/>
    </source>
</evidence>
<feature type="transmembrane region" description="Helical" evidence="11">
    <location>
        <begin position="147"/>
        <end position="164"/>
    </location>
</feature>
<keyword evidence="11" id="KW-0135">Cellulose biosynthesis</keyword>
<dbReference type="InterPro" id="IPR003919">
    <property type="entry name" value="Cell_synth_A"/>
</dbReference>
<dbReference type="NCBIfam" id="NF008558">
    <property type="entry name" value="PRK11498.1"/>
    <property type="match status" value="1"/>
</dbReference>
<keyword evidence="8 11" id="KW-0812">Transmembrane</keyword>
<dbReference type="PANTHER" id="PTHR43867:SF2">
    <property type="entry name" value="CELLULOSE SYNTHASE CATALYTIC SUBUNIT A [UDP-FORMING]"/>
    <property type="match status" value="1"/>
</dbReference>
<dbReference type="PRINTS" id="PR01439">
    <property type="entry name" value="CELLSNTHASEA"/>
</dbReference>
<comment type="pathway">
    <text evidence="2 11">Glycan metabolism; bacterial cellulose biosynthesis.</text>
</comment>
<comment type="similarity">
    <text evidence="3">Belongs to the glycosyltransferase 2 family.</text>
</comment>
<feature type="transmembrane region" description="Helical" evidence="11">
    <location>
        <begin position="543"/>
        <end position="564"/>
    </location>
</feature>
<dbReference type="GO" id="GO:0035438">
    <property type="term" value="F:cyclic-di-GMP binding"/>
    <property type="evidence" value="ECO:0007669"/>
    <property type="project" value="InterPro"/>
</dbReference>
<evidence type="ECO:0000256" key="7">
    <source>
        <dbReference type="ARBA" id="ARBA00022679"/>
    </source>
</evidence>
<proteinExistence type="inferred from homology"/>
<dbReference type="InterPro" id="IPR050321">
    <property type="entry name" value="Glycosyltr_2/OpgH_subfam"/>
</dbReference>
<gene>
    <name evidence="13" type="primary">bcsA</name>
    <name evidence="13" type="ORF">DM813_22800</name>
</gene>
<evidence type="ECO:0000256" key="10">
    <source>
        <dbReference type="ARBA" id="ARBA00023136"/>
    </source>
</evidence>
<dbReference type="GO" id="GO:0016760">
    <property type="term" value="F:cellulose synthase (UDP-forming) activity"/>
    <property type="evidence" value="ECO:0007669"/>
    <property type="project" value="UniProtKB-EC"/>
</dbReference>
<dbReference type="EC" id="2.4.1.12" evidence="11"/>
<evidence type="ECO:0000256" key="2">
    <source>
        <dbReference type="ARBA" id="ARBA00005186"/>
    </source>
</evidence>
<dbReference type="EMBL" id="QJRG01000048">
    <property type="protein sequence ID" value="RWU19145.1"/>
    <property type="molecule type" value="Genomic_DNA"/>
</dbReference>
<comment type="function">
    <text evidence="11">Catalytic subunit of cellulose synthase. It polymerizes uridine 5'-diphosphate glucose to cellulose.</text>
</comment>
<comment type="caution">
    <text evidence="13">The sequence shown here is derived from an EMBL/GenBank/DDBJ whole genome shotgun (WGS) entry which is preliminary data.</text>
</comment>
<keyword evidence="5 11" id="KW-0997">Cell inner membrane</keyword>
<keyword evidence="10 11" id="KW-0472">Membrane</keyword>
<sequence>MTRYRRYRQRGALPFTAAVLSVGTALAWLLLRLDSPQWQRLLGNWRQYYPQLAYKRPTLGDPLRGLVQTVWLLLIRPARPARGADLSRGRGVRWLRRLGSGSLAMVQRVRQPLVQLMRRLPRMIGGSHALAQTQQRIKASGTTGERVFYWVLAIVGMFIALLCVTSPFNLYAQLIFVLTLGGMAMLMRYMPGRFPTLMMIILSITISCRYLWWRYTSTLHWANDLDLILGMILLLAETYSWLVLILSFVQSVWPLRRPVKALPEDRRLWPTVDLVIPTYNEDLSVVRTTVMAALGLDWPRDKLTVYILDDGARESFRAFAKEVGVGYIDRHDNRGAKAGNLNHALERLTGDLVAVFDCDHIPVRAFLQLTVGWFLQDPKMALVQTPHHFFSADPFEHNLGSFRRKPNEGELFYGLIQDGNDLWNATFFCGSCAVLRRSALDDIGGFATQTVTEDAHTALRLHRAGWNSAYMRIPLAAGLATDSLAAHVRQRIRWARGMVQIFRLDNPLLGKGLSLFQRLCYANAMLHFLSGLPRLIFLTAPLAFLLLHAYVIYAPAVLLLLYVLPHMVHASLVNSRVQGPYRQTFWGEVYESVLAWYIMRPTLVALFSPKRGAFDVTVKGGMNQSDRLDWQIARPYLVLAALNLVGLGFAVWRFSYGPSNEYGTVVVSSLWVIYNLLLIGAALAVAAEVRQVRKFQRVPVKLPAALRLPDGHLYPGLLYDYSDGGAGIELDTERDLAPATEVMLLLERAGREFVFPGKVMRTVERQVGISLAGLTLQQRIDYVQCTFARADNWLGWSDSHVPDRPLRSFFDVLALGAMGYYRVIEYAPAWVRWPIQPIISASRWLLSYFPRMPRPLSSDSMKSTT</sequence>
<dbReference type="GO" id="GO:0006011">
    <property type="term" value="P:UDP-alpha-D-glucose metabolic process"/>
    <property type="evidence" value="ECO:0007669"/>
    <property type="project" value="InterPro"/>
</dbReference>
<dbReference type="InterPro" id="IPR009875">
    <property type="entry name" value="PilZ_domain"/>
</dbReference>
<dbReference type="Pfam" id="PF13641">
    <property type="entry name" value="Glyco_tranf_2_3"/>
    <property type="match status" value="1"/>
</dbReference>
<feature type="domain" description="PilZ" evidence="12">
    <location>
        <begin position="691"/>
        <end position="787"/>
    </location>
</feature>
<reference evidence="13 14" key="1">
    <citation type="submission" date="2018-06" db="EMBL/GenBank/DDBJ databases">
        <title>Bacteria isolated from soil of Wuhan.</title>
        <authorList>
            <person name="Wei X."/>
            <person name="Chunhua H."/>
        </authorList>
    </citation>
    <scope>NUCLEOTIDE SEQUENCE [LARGE SCALE GENOMIC DNA]</scope>
    <source>
        <strain evidence="14">xwS2</strain>
    </source>
</reference>
<keyword evidence="4 11" id="KW-1003">Cell membrane</keyword>
<feature type="transmembrane region" description="Helical" evidence="11">
    <location>
        <begin position="519"/>
        <end position="537"/>
    </location>
</feature>
<evidence type="ECO:0000256" key="5">
    <source>
        <dbReference type="ARBA" id="ARBA00022519"/>
    </source>
</evidence>
<organism evidence="13 14">
    <name type="scientific">Pseudomonas alkylphenolica</name>
    <dbReference type="NCBI Taxonomy" id="237609"/>
    <lineage>
        <taxon>Bacteria</taxon>
        <taxon>Pseudomonadati</taxon>
        <taxon>Pseudomonadota</taxon>
        <taxon>Gammaproteobacteria</taxon>
        <taxon>Pseudomonadales</taxon>
        <taxon>Pseudomonadaceae</taxon>
        <taxon>Pseudomonas</taxon>
    </lineage>
</organism>
<keyword evidence="7 11" id="KW-0808">Transferase</keyword>
<dbReference type="UniPathway" id="UPA00694"/>
<comment type="subcellular location">
    <subcellularLocation>
        <location evidence="11">Cell inner membrane</location>
    </subcellularLocation>
    <subcellularLocation>
        <location evidence="1">Endomembrane system</location>
        <topology evidence="1">Multi-pass membrane protein</topology>
    </subcellularLocation>
</comment>
<keyword evidence="9 11" id="KW-1133">Transmembrane helix</keyword>
<keyword evidence="6 11" id="KW-0328">Glycosyltransferase</keyword>
<dbReference type="AlphaFoldDB" id="A0A443ZJN3"/>
<evidence type="ECO:0000256" key="9">
    <source>
        <dbReference type="ARBA" id="ARBA00022989"/>
    </source>
</evidence>
<feature type="transmembrane region" description="Helical" evidence="11">
    <location>
        <begin position="12"/>
        <end position="31"/>
    </location>
</feature>
<dbReference type="Pfam" id="PF07238">
    <property type="entry name" value="PilZ"/>
    <property type="match status" value="1"/>
</dbReference>
<dbReference type="Gene3D" id="3.90.550.10">
    <property type="entry name" value="Spore Coat Polysaccharide Biosynthesis Protein SpsA, Chain A"/>
    <property type="match status" value="1"/>
</dbReference>
<feature type="transmembrane region" description="Helical" evidence="11">
    <location>
        <begin position="197"/>
        <end position="215"/>
    </location>
</feature>
<dbReference type="Proteomes" id="UP000288983">
    <property type="component" value="Unassembled WGS sequence"/>
</dbReference>
<dbReference type="SUPFAM" id="SSF53448">
    <property type="entry name" value="Nucleotide-diphospho-sugar transferases"/>
    <property type="match status" value="1"/>
</dbReference>
<name>A0A443ZJN3_9PSED</name>
<dbReference type="PANTHER" id="PTHR43867">
    <property type="entry name" value="CELLULOSE SYNTHASE CATALYTIC SUBUNIT A [UDP-FORMING]"/>
    <property type="match status" value="1"/>
</dbReference>
<dbReference type="Gene3D" id="2.40.10.220">
    <property type="entry name" value="predicted glycosyltransferase like domains"/>
    <property type="match status" value="1"/>
</dbReference>
<keyword evidence="11" id="KW-0973">c-di-GMP</keyword>
<feature type="transmembrane region" description="Helical" evidence="11">
    <location>
        <begin position="662"/>
        <end position="687"/>
    </location>
</feature>
<comment type="catalytic activity">
    <reaction evidence="11">
        <text>[(1-&gt;4)-beta-D-glucosyl](n) + UDP-alpha-D-glucose = [(1-&gt;4)-beta-D-glucosyl](n+1) + UDP + H(+)</text>
        <dbReference type="Rhea" id="RHEA:19929"/>
        <dbReference type="Rhea" id="RHEA-COMP:10033"/>
        <dbReference type="Rhea" id="RHEA-COMP:10034"/>
        <dbReference type="ChEBI" id="CHEBI:15378"/>
        <dbReference type="ChEBI" id="CHEBI:18246"/>
        <dbReference type="ChEBI" id="CHEBI:58223"/>
        <dbReference type="ChEBI" id="CHEBI:58885"/>
        <dbReference type="EC" id="2.4.1.12"/>
    </reaction>
</comment>
<dbReference type="GO" id="GO:0005886">
    <property type="term" value="C:plasma membrane"/>
    <property type="evidence" value="ECO:0007669"/>
    <property type="project" value="UniProtKB-SubCell"/>
</dbReference>
<evidence type="ECO:0000256" key="4">
    <source>
        <dbReference type="ARBA" id="ARBA00022475"/>
    </source>
</evidence>
<evidence type="ECO:0000313" key="13">
    <source>
        <dbReference type="EMBL" id="RWU19145.1"/>
    </source>
</evidence>
<evidence type="ECO:0000256" key="6">
    <source>
        <dbReference type="ARBA" id="ARBA00022676"/>
    </source>
</evidence>
<feature type="transmembrane region" description="Helical" evidence="11">
    <location>
        <begin position="636"/>
        <end position="656"/>
    </location>
</feature>
<comment type="cofactor">
    <cofactor evidence="11">
        <name>Mg(2+)</name>
        <dbReference type="ChEBI" id="CHEBI:18420"/>
    </cofactor>
</comment>
<feature type="transmembrane region" description="Helical" evidence="11">
    <location>
        <begin position="227"/>
        <end position="249"/>
    </location>
</feature>
<evidence type="ECO:0000256" key="8">
    <source>
        <dbReference type="ARBA" id="ARBA00022692"/>
    </source>
</evidence>
<evidence type="ECO:0000313" key="14">
    <source>
        <dbReference type="Proteomes" id="UP000288983"/>
    </source>
</evidence>
<accession>A0A443ZJN3</accession>
<evidence type="ECO:0000259" key="12">
    <source>
        <dbReference type="Pfam" id="PF07238"/>
    </source>
</evidence>
<dbReference type="InterPro" id="IPR029044">
    <property type="entry name" value="Nucleotide-diphossugar_trans"/>
</dbReference>
<dbReference type="RefSeq" id="WP_128325629.1">
    <property type="nucleotide sequence ID" value="NZ_QJRG01000048.1"/>
</dbReference>
<dbReference type="GO" id="GO:0030244">
    <property type="term" value="P:cellulose biosynthetic process"/>
    <property type="evidence" value="ECO:0007669"/>
    <property type="project" value="UniProtKB-KW"/>
</dbReference>
<evidence type="ECO:0000256" key="11">
    <source>
        <dbReference type="RuleBase" id="RU365020"/>
    </source>
</evidence>